<dbReference type="PANTHER" id="PTHR30590:SF2">
    <property type="entry name" value="INNER MEMBRANE PROTEIN"/>
    <property type="match status" value="1"/>
</dbReference>
<sequence length="370" mass="39894">MGTLGTNIWIFTAPAGPLDVLQMSGGGSAVETFVRFLSNGKFLGLLTLLFGIGLELQYRSAVRKGLAWPGRYLWRSALLLAEGTLHYILIFEFDVLMGYAVTAVIVAYLVGRSERAITGWMVGMGTLHAALVGLATAGLQAPATGGGASSLYTEGSWLDQVGLRLQYAALFRIELIFIVPMGVVLFLLGARLLRAGLFEERGARLRRRLVAVGLGAGVPLNLATSFAGPGWFVVDRYLLAPLVALGLLGLITTIVLGLRGAPGVVRRGLTNVGRAALSGYVFQNLVAGVLCYGWGLGLASRLDAYRPWWVPVAWAAICLLIMVLSSLWLRRFRRGPIETAWQWAYQAPFRRADAARAPERSGSRVRSTSG</sequence>
<feature type="transmembrane region" description="Helical" evidence="1">
    <location>
        <begin position="118"/>
        <end position="139"/>
    </location>
</feature>
<dbReference type="EMBL" id="SMKO01000003">
    <property type="protein sequence ID" value="TDD12341.1"/>
    <property type="molecule type" value="Genomic_DNA"/>
</dbReference>
<keyword evidence="1" id="KW-1133">Transmembrane helix</keyword>
<dbReference type="PANTHER" id="PTHR30590">
    <property type="entry name" value="INNER MEMBRANE PROTEIN"/>
    <property type="match status" value="1"/>
</dbReference>
<feature type="transmembrane region" description="Helical" evidence="1">
    <location>
        <begin position="167"/>
        <end position="188"/>
    </location>
</feature>
<feature type="domain" description="DUF418" evidence="2">
    <location>
        <begin position="193"/>
        <end position="344"/>
    </location>
</feature>
<name>A0A4R4W388_9ACTN</name>
<feature type="transmembrane region" description="Helical" evidence="1">
    <location>
        <begin position="95"/>
        <end position="111"/>
    </location>
</feature>
<keyword evidence="4" id="KW-1185">Reference proteome</keyword>
<evidence type="ECO:0000256" key="1">
    <source>
        <dbReference type="SAM" id="Phobius"/>
    </source>
</evidence>
<keyword evidence="1" id="KW-0472">Membrane</keyword>
<feature type="transmembrane region" description="Helical" evidence="1">
    <location>
        <begin position="209"/>
        <end position="232"/>
    </location>
</feature>
<gene>
    <name evidence="3" type="ORF">E1292_02095</name>
</gene>
<evidence type="ECO:0000313" key="4">
    <source>
        <dbReference type="Proteomes" id="UP000295258"/>
    </source>
</evidence>
<proteinExistence type="predicted"/>
<organism evidence="3 4">
    <name type="scientific">Nonomuraea deserti</name>
    <dbReference type="NCBI Taxonomy" id="1848322"/>
    <lineage>
        <taxon>Bacteria</taxon>
        <taxon>Bacillati</taxon>
        <taxon>Actinomycetota</taxon>
        <taxon>Actinomycetes</taxon>
        <taxon>Streptosporangiales</taxon>
        <taxon>Streptosporangiaceae</taxon>
        <taxon>Nonomuraea</taxon>
    </lineage>
</organism>
<accession>A0A4R4W388</accession>
<feature type="transmembrane region" description="Helical" evidence="1">
    <location>
        <begin position="42"/>
        <end position="60"/>
    </location>
</feature>
<feature type="transmembrane region" description="Helical" evidence="1">
    <location>
        <begin position="279"/>
        <end position="296"/>
    </location>
</feature>
<evidence type="ECO:0000313" key="3">
    <source>
        <dbReference type="EMBL" id="TDD12341.1"/>
    </source>
</evidence>
<dbReference type="AlphaFoldDB" id="A0A4R4W388"/>
<feature type="transmembrane region" description="Helical" evidence="1">
    <location>
        <begin position="308"/>
        <end position="329"/>
    </location>
</feature>
<dbReference type="InterPro" id="IPR052529">
    <property type="entry name" value="Bact_Transport_Assoc"/>
</dbReference>
<dbReference type="Pfam" id="PF04235">
    <property type="entry name" value="DUF418"/>
    <property type="match status" value="1"/>
</dbReference>
<dbReference type="InterPro" id="IPR007349">
    <property type="entry name" value="DUF418"/>
</dbReference>
<protein>
    <submittedName>
        <fullName evidence="3">DUF418 domain-containing protein</fullName>
    </submittedName>
</protein>
<feature type="transmembrane region" description="Helical" evidence="1">
    <location>
        <begin position="238"/>
        <end position="258"/>
    </location>
</feature>
<dbReference type="Proteomes" id="UP000295258">
    <property type="component" value="Unassembled WGS sequence"/>
</dbReference>
<comment type="caution">
    <text evidence="3">The sequence shown here is derived from an EMBL/GenBank/DDBJ whole genome shotgun (WGS) entry which is preliminary data.</text>
</comment>
<keyword evidence="1" id="KW-0812">Transmembrane</keyword>
<reference evidence="3 4" key="1">
    <citation type="submission" date="2019-03" db="EMBL/GenBank/DDBJ databases">
        <title>Draft genome sequences of novel Actinobacteria.</title>
        <authorList>
            <person name="Sahin N."/>
            <person name="Ay H."/>
            <person name="Saygin H."/>
        </authorList>
    </citation>
    <scope>NUCLEOTIDE SEQUENCE [LARGE SCALE GENOMIC DNA]</scope>
    <source>
        <strain evidence="3 4">KC310</strain>
    </source>
</reference>
<evidence type="ECO:0000259" key="2">
    <source>
        <dbReference type="Pfam" id="PF04235"/>
    </source>
</evidence>